<dbReference type="Pfam" id="PF13432">
    <property type="entry name" value="TPR_16"/>
    <property type="match status" value="1"/>
</dbReference>
<comment type="caution">
    <text evidence="4">The sequence shown here is derived from an EMBL/GenBank/DDBJ whole genome shotgun (WGS) entry which is preliminary data.</text>
</comment>
<reference evidence="5" key="1">
    <citation type="submission" date="2018-09" db="EMBL/GenBank/DDBJ databases">
        <authorList>
            <person name="Livingstone P.G."/>
            <person name="Whitworth D.E."/>
        </authorList>
    </citation>
    <scope>NUCLEOTIDE SEQUENCE [LARGE SCALE GENOMIC DNA]</scope>
    <source>
        <strain evidence="5">CA040B</strain>
    </source>
</reference>
<gene>
    <name evidence="4" type="ORF">D7X12_10220</name>
</gene>
<dbReference type="AlphaFoldDB" id="A0A3A8NJU7"/>
<dbReference type="SMART" id="SM00028">
    <property type="entry name" value="TPR"/>
    <property type="match status" value="3"/>
</dbReference>
<dbReference type="Gene3D" id="1.25.40.10">
    <property type="entry name" value="Tetratricopeptide repeat domain"/>
    <property type="match status" value="1"/>
</dbReference>
<evidence type="ECO:0000256" key="1">
    <source>
        <dbReference type="ARBA" id="ARBA00022737"/>
    </source>
</evidence>
<dbReference type="PANTHER" id="PTHR45586:SF1">
    <property type="entry name" value="LIPOPOLYSACCHARIDE ASSEMBLY PROTEIN B"/>
    <property type="match status" value="1"/>
</dbReference>
<keyword evidence="2 3" id="KW-0802">TPR repeat</keyword>
<evidence type="ECO:0000256" key="3">
    <source>
        <dbReference type="PROSITE-ProRule" id="PRU00339"/>
    </source>
</evidence>
<sequence length="226" mass="24896">MTVKESYRVQWERSRAYLETGDLGLALQELRDALTLAPDDAFLWDEVFNLSLLGGLTQNALAAAVKLRELDPKSTRFLGMHAMAALLAGKLADALPLFEEVLRREPDSVEARRQLARALDVAGQHARVRTLLEEAVALAPTDTGAPNDLAVHYLDHVPGEGPALAERILAPVVKAHPMDPPTHFNLALALRQGDPGRARYHIQRVLKGPDKELQAQARQLLTMLQD</sequence>
<dbReference type="PROSITE" id="PS50005">
    <property type="entry name" value="TPR"/>
    <property type="match status" value="1"/>
</dbReference>
<dbReference type="EMBL" id="RAWG01000047">
    <property type="protein sequence ID" value="RKH44607.1"/>
    <property type="molecule type" value="Genomic_DNA"/>
</dbReference>
<dbReference type="InterPro" id="IPR019734">
    <property type="entry name" value="TPR_rpt"/>
</dbReference>
<dbReference type="InterPro" id="IPR051012">
    <property type="entry name" value="CellSynth/LPSAsmb/PSIAsmb"/>
</dbReference>
<dbReference type="RefSeq" id="WP_120625077.1">
    <property type="nucleotide sequence ID" value="NZ_RAWG01000047.1"/>
</dbReference>
<dbReference type="SUPFAM" id="SSF48452">
    <property type="entry name" value="TPR-like"/>
    <property type="match status" value="1"/>
</dbReference>
<dbReference type="Pfam" id="PF14559">
    <property type="entry name" value="TPR_19"/>
    <property type="match status" value="1"/>
</dbReference>
<keyword evidence="1" id="KW-0677">Repeat</keyword>
<feature type="repeat" description="TPR" evidence="3">
    <location>
        <begin position="7"/>
        <end position="40"/>
    </location>
</feature>
<organism evidence="4 5">
    <name type="scientific">Corallococcus sicarius</name>
    <dbReference type="NCBI Taxonomy" id="2316726"/>
    <lineage>
        <taxon>Bacteria</taxon>
        <taxon>Pseudomonadati</taxon>
        <taxon>Myxococcota</taxon>
        <taxon>Myxococcia</taxon>
        <taxon>Myxococcales</taxon>
        <taxon>Cystobacterineae</taxon>
        <taxon>Myxococcaceae</taxon>
        <taxon>Corallococcus</taxon>
    </lineage>
</organism>
<proteinExistence type="predicted"/>
<keyword evidence="5" id="KW-1185">Reference proteome</keyword>
<evidence type="ECO:0000313" key="4">
    <source>
        <dbReference type="EMBL" id="RKH44607.1"/>
    </source>
</evidence>
<name>A0A3A8NJU7_9BACT</name>
<accession>A0A3A8NJU7</accession>
<evidence type="ECO:0000256" key="2">
    <source>
        <dbReference type="ARBA" id="ARBA00022803"/>
    </source>
</evidence>
<dbReference type="PANTHER" id="PTHR45586">
    <property type="entry name" value="TPR REPEAT-CONTAINING PROTEIN PA4667"/>
    <property type="match status" value="1"/>
</dbReference>
<protein>
    <submittedName>
        <fullName evidence="4">Uncharacterized protein</fullName>
    </submittedName>
</protein>
<dbReference type="Proteomes" id="UP000273405">
    <property type="component" value="Unassembled WGS sequence"/>
</dbReference>
<dbReference type="InterPro" id="IPR011990">
    <property type="entry name" value="TPR-like_helical_dom_sf"/>
</dbReference>
<evidence type="ECO:0000313" key="5">
    <source>
        <dbReference type="Proteomes" id="UP000273405"/>
    </source>
</evidence>